<feature type="region of interest" description="Disordered" evidence="1">
    <location>
        <begin position="1"/>
        <end position="152"/>
    </location>
</feature>
<dbReference type="AlphaFoldDB" id="A0A0E0QLQ6"/>
<reference evidence="3" key="1">
    <citation type="submission" date="2013-06" db="EMBL/GenBank/DDBJ databases">
        <authorList>
            <person name="Zhao Q."/>
        </authorList>
    </citation>
    <scope>NUCLEOTIDE SEQUENCE</scope>
    <source>
        <strain evidence="3">cv. W1943</strain>
    </source>
</reference>
<dbReference type="HOGENOM" id="CLU_1181834_0_0_1"/>
<dbReference type="Proteomes" id="UP000008022">
    <property type="component" value="Unassembled WGS sequence"/>
</dbReference>
<organism evidence="2 3">
    <name type="scientific">Oryza rufipogon</name>
    <name type="common">Brownbeard rice</name>
    <name type="synonym">Asian wild rice</name>
    <dbReference type="NCBI Taxonomy" id="4529"/>
    <lineage>
        <taxon>Eukaryota</taxon>
        <taxon>Viridiplantae</taxon>
        <taxon>Streptophyta</taxon>
        <taxon>Embryophyta</taxon>
        <taxon>Tracheophyta</taxon>
        <taxon>Spermatophyta</taxon>
        <taxon>Magnoliopsida</taxon>
        <taxon>Liliopsida</taxon>
        <taxon>Poales</taxon>
        <taxon>Poaceae</taxon>
        <taxon>BOP clade</taxon>
        <taxon>Oryzoideae</taxon>
        <taxon>Oryzeae</taxon>
        <taxon>Oryzinae</taxon>
        <taxon>Oryza</taxon>
    </lineage>
</organism>
<keyword evidence="3" id="KW-1185">Reference proteome</keyword>
<name>A0A0E0QLQ6_ORYRU</name>
<feature type="compositionally biased region" description="Basic and acidic residues" evidence="1">
    <location>
        <begin position="1"/>
        <end position="16"/>
    </location>
</feature>
<proteinExistence type="predicted"/>
<reference evidence="2" key="2">
    <citation type="submission" date="2015-06" db="UniProtKB">
        <authorList>
            <consortium name="EnsemblPlants"/>
        </authorList>
    </citation>
    <scope>IDENTIFICATION</scope>
</reference>
<protein>
    <submittedName>
        <fullName evidence="2">Uncharacterized protein</fullName>
    </submittedName>
</protein>
<evidence type="ECO:0000313" key="2">
    <source>
        <dbReference type="EnsemblPlants" id="ORUFI08G24300.1"/>
    </source>
</evidence>
<evidence type="ECO:0000256" key="1">
    <source>
        <dbReference type="SAM" id="MobiDB-lite"/>
    </source>
</evidence>
<feature type="compositionally biased region" description="Low complexity" evidence="1">
    <location>
        <begin position="75"/>
        <end position="92"/>
    </location>
</feature>
<accession>A0A0E0QLQ6</accession>
<dbReference type="Gramene" id="ORUFI08G24300.1">
    <property type="protein sequence ID" value="ORUFI08G24300.1"/>
    <property type="gene ID" value="ORUFI08G24300"/>
</dbReference>
<evidence type="ECO:0000313" key="3">
    <source>
        <dbReference type="Proteomes" id="UP000008022"/>
    </source>
</evidence>
<dbReference type="EnsemblPlants" id="ORUFI08G24300.1">
    <property type="protein sequence ID" value="ORUFI08G24300.1"/>
    <property type="gene ID" value="ORUFI08G24300"/>
</dbReference>
<sequence>MDHGRQPFADKTDGRTRKSRWSGLHAFREKAGPPARIPREDIAPPPPAAAETAHFSSSLTPPRVLAGATPHCRRSSASSPEQPRPSSSLPPLRRARPPSSPPPRPAAGATPRPRRSRRRIVLLPLGSAAGADFGPFSTAGTELDLGPYSTSDLTRCRASSRLPAARHRIACPSAPRPALTSLLRSTITGGSEPVKVPVVRVDGLNMEYCGGLREKPRFSNQEGRQQDRSRNKKSN</sequence>
<feature type="region of interest" description="Disordered" evidence="1">
    <location>
        <begin position="212"/>
        <end position="235"/>
    </location>
</feature>
<feature type="compositionally biased region" description="Basic and acidic residues" evidence="1">
    <location>
        <begin position="26"/>
        <end position="42"/>
    </location>
</feature>